<dbReference type="InterPro" id="IPR006295">
    <property type="entry name" value="DNA_primase_DnaG"/>
</dbReference>
<dbReference type="GO" id="GO:0005737">
    <property type="term" value="C:cytoplasm"/>
    <property type="evidence" value="ECO:0007669"/>
    <property type="project" value="TreeGrafter"/>
</dbReference>
<comment type="catalytic activity">
    <reaction evidence="12">
        <text>ssDNA + n NTP = ssDNA/pppN(pN)n-1 hybrid + (n-1) diphosphate.</text>
        <dbReference type="EC" id="2.7.7.101"/>
    </reaction>
</comment>
<feature type="domain" description="Toprim" evidence="15">
    <location>
        <begin position="249"/>
        <end position="329"/>
    </location>
</feature>
<dbReference type="Gene3D" id="3.90.580.10">
    <property type="entry name" value="Zinc finger, CHC2-type domain"/>
    <property type="match status" value="1"/>
</dbReference>
<sequence length="596" mass="65094">MGTKEDVRSRLNIAEVIGEYVSLTPAGKGRMKGLCPFHKEKSPSFQVDTEQGYYYCFGCKAGGDIFSFVQQTENLSFGDSLRKLAEKAGVQVEAKYGEKSSRDLYDVNAFALSYFQEHLPGPALEYLKARGLTDATIAAFELGYAPEGWDGLVKRAKSRGITDRLLLEAGLTTENPESGRIYDRFRGRVMFPIRDHLGRLVGFGGRVLDNSKPKYLNTPDTEAFKKGELLYGLDKARSLISGTGTAGGGELIVVEGYMDVISLHQHGFTGAVASLGTALTAEHAMLLERLGAQKLTLMFDQDQAGLKATLSGLDQVLGAKFRVRATSVPSGKDPADALLAGDEAGIRQALLGGLDEVHYRVQAALDKHDVGTTAGKRSILMELLPRMQNLDPLDEGAEQMRTIACHTLGIKPEALLEWIGSKAKRRSLTDTHMAGMSAHRGEEDRELSLLRQLLVDPSLLSKLDGSTPWRNESVRKVMLAALGQGVGGANADSILEIFRGQPEEQLLIRLMFEGRDTGAISRDTNQMYEQKVNGYAAAAVDDIQVSMSIDSMRAEVDLLKRQVAEAEAAEQLNLLRQIGELQRAIEAEKRARRSTA</sequence>
<accession>A0A172TBV4</accession>
<keyword evidence="2 12" id="KW-0639">Primosome</keyword>
<dbReference type="FunFam" id="3.90.980.10:FF:000001">
    <property type="entry name" value="DNA primase"/>
    <property type="match status" value="1"/>
</dbReference>
<dbReference type="GO" id="GO:1990077">
    <property type="term" value="C:primosome complex"/>
    <property type="evidence" value="ECO:0007669"/>
    <property type="project" value="UniProtKB-KW"/>
</dbReference>
<dbReference type="KEGG" id="dpu:SU48_12870"/>
<keyword evidence="5 12" id="KW-0235">DNA replication</keyword>
<dbReference type="RefSeq" id="WP_064015593.1">
    <property type="nucleotide sequence ID" value="NZ_CP011387.1"/>
</dbReference>
<keyword evidence="1 12" id="KW-0240">DNA-directed RNA polymerase</keyword>
<dbReference type="Pfam" id="PF08275">
    <property type="entry name" value="DNAG_N"/>
    <property type="match status" value="1"/>
</dbReference>
<proteinExistence type="inferred from homology"/>
<dbReference type="EC" id="2.7.7.101" evidence="12"/>
<organism evidence="16 17">
    <name type="scientific">Deinococcus puniceus</name>
    <dbReference type="NCBI Taxonomy" id="1182568"/>
    <lineage>
        <taxon>Bacteria</taxon>
        <taxon>Thermotogati</taxon>
        <taxon>Deinococcota</taxon>
        <taxon>Deinococci</taxon>
        <taxon>Deinococcales</taxon>
        <taxon>Deinococcaceae</taxon>
        <taxon>Deinococcus</taxon>
    </lineage>
</organism>
<protein>
    <recommendedName>
        <fullName evidence="12 13">DNA primase</fullName>
        <ecNumber evidence="12">2.7.7.101</ecNumber>
    </recommendedName>
</protein>
<dbReference type="HAMAP" id="MF_00974">
    <property type="entry name" value="DNA_primase_DnaG"/>
    <property type="match status" value="1"/>
</dbReference>
<evidence type="ECO:0000313" key="17">
    <source>
        <dbReference type="Proteomes" id="UP000077363"/>
    </source>
</evidence>
<keyword evidence="3 12" id="KW-0808">Transferase</keyword>
<evidence type="ECO:0000256" key="9">
    <source>
        <dbReference type="ARBA" id="ARBA00022842"/>
    </source>
</evidence>
<comment type="function">
    <text evidence="12 13">RNA polymerase that catalyzes the synthesis of short RNA molecules used as primers for DNA polymerase during DNA replication.</text>
</comment>
<dbReference type="Proteomes" id="UP000077363">
    <property type="component" value="Chromosome"/>
</dbReference>
<keyword evidence="4 12" id="KW-0548">Nucleotidyltransferase</keyword>
<dbReference type="FunFam" id="3.90.580.10:FF:000001">
    <property type="entry name" value="DNA primase"/>
    <property type="match status" value="1"/>
</dbReference>
<dbReference type="InterPro" id="IPR013264">
    <property type="entry name" value="DNAG_N"/>
</dbReference>
<dbReference type="InterPro" id="IPR037068">
    <property type="entry name" value="DNA_primase_core_N_sf"/>
</dbReference>
<keyword evidence="11 12" id="KW-0804">Transcription</keyword>
<dbReference type="Pfam" id="PF01807">
    <property type="entry name" value="Zn_ribbon_DnaG"/>
    <property type="match status" value="1"/>
</dbReference>
<evidence type="ECO:0000313" key="16">
    <source>
        <dbReference type="EMBL" id="ANE44508.1"/>
    </source>
</evidence>
<dbReference type="SMART" id="SM00400">
    <property type="entry name" value="ZnF_CHCC"/>
    <property type="match status" value="1"/>
</dbReference>
<dbReference type="PANTHER" id="PTHR30313:SF2">
    <property type="entry name" value="DNA PRIMASE"/>
    <property type="match status" value="1"/>
</dbReference>
<gene>
    <name evidence="12" type="primary">dnaG</name>
    <name evidence="16" type="ORF">SU48_12870</name>
</gene>
<dbReference type="PANTHER" id="PTHR30313">
    <property type="entry name" value="DNA PRIMASE"/>
    <property type="match status" value="1"/>
</dbReference>
<dbReference type="GO" id="GO:0006269">
    <property type="term" value="P:DNA replication, synthesis of primer"/>
    <property type="evidence" value="ECO:0007669"/>
    <property type="project" value="UniProtKB-UniRule"/>
</dbReference>
<keyword evidence="7 12" id="KW-0863">Zinc-finger</keyword>
<keyword evidence="9" id="KW-0460">Magnesium</keyword>
<evidence type="ECO:0000256" key="3">
    <source>
        <dbReference type="ARBA" id="ARBA00022679"/>
    </source>
</evidence>
<dbReference type="Gene3D" id="3.40.1360.10">
    <property type="match status" value="1"/>
</dbReference>
<dbReference type="SMART" id="SM00493">
    <property type="entry name" value="TOPRIM"/>
    <property type="match status" value="1"/>
</dbReference>
<dbReference type="PATRIC" id="fig|1182568.3.peg.2659"/>
<dbReference type="AlphaFoldDB" id="A0A172TBV4"/>
<dbReference type="InterPro" id="IPR030846">
    <property type="entry name" value="DnaG_bac"/>
</dbReference>
<dbReference type="CDD" id="cd03364">
    <property type="entry name" value="TOPRIM_DnaG_primases"/>
    <property type="match status" value="1"/>
</dbReference>
<dbReference type="GO" id="GO:0003899">
    <property type="term" value="F:DNA-directed RNA polymerase activity"/>
    <property type="evidence" value="ECO:0007669"/>
    <property type="project" value="UniProtKB-UniRule"/>
</dbReference>
<dbReference type="InterPro" id="IPR036977">
    <property type="entry name" value="DNA_primase_Znf_CHC2"/>
</dbReference>
<dbReference type="InterPro" id="IPR002694">
    <property type="entry name" value="Znf_CHC2"/>
</dbReference>
<evidence type="ECO:0000256" key="12">
    <source>
        <dbReference type="HAMAP-Rule" id="MF_00974"/>
    </source>
</evidence>
<evidence type="ECO:0000256" key="14">
    <source>
        <dbReference type="PIRSR" id="PIRSR002811-1"/>
    </source>
</evidence>
<dbReference type="GO" id="GO:0003677">
    <property type="term" value="F:DNA binding"/>
    <property type="evidence" value="ECO:0007669"/>
    <property type="project" value="UniProtKB-KW"/>
</dbReference>
<dbReference type="SUPFAM" id="SSF57783">
    <property type="entry name" value="Zinc beta-ribbon"/>
    <property type="match status" value="1"/>
</dbReference>
<comment type="similarity">
    <text evidence="12 13">Belongs to the DnaG primase family.</text>
</comment>
<dbReference type="PROSITE" id="PS50880">
    <property type="entry name" value="TOPRIM"/>
    <property type="match status" value="1"/>
</dbReference>
<keyword evidence="10 12" id="KW-0238">DNA-binding</keyword>
<comment type="subunit">
    <text evidence="12">Monomer. Interacts with DnaB.</text>
</comment>
<dbReference type="GO" id="GO:0008270">
    <property type="term" value="F:zinc ion binding"/>
    <property type="evidence" value="ECO:0007669"/>
    <property type="project" value="UniProtKB-UniRule"/>
</dbReference>
<comment type="cofactor">
    <cofactor evidence="12 13 14">
        <name>Zn(2+)</name>
        <dbReference type="ChEBI" id="CHEBI:29105"/>
    </cofactor>
    <text evidence="12 13 14">Binds 1 zinc ion per monomer.</text>
</comment>
<dbReference type="InterPro" id="IPR050219">
    <property type="entry name" value="DnaG_primase"/>
</dbReference>
<dbReference type="GO" id="GO:0000428">
    <property type="term" value="C:DNA-directed RNA polymerase complex"/>
    <property type="evidence" value="ECO:0007669"/>
    <property type="project" value="UniProtKB-KW"/>
</dbReference>
<keyword evidence="8 12" id="KW-0862">Zinc</keyword>
<evidence type="ECO:0000256" key="5">
    <source>
        <dbReference type="ARBA" id="ARBA00022705"/>
    </source>
</evidence>
<name>A0A172TBV4_9DEIO</name>
<keyword evidence="6 12" id="KW-0479">Metal-binding</keyword>
<dbReference type="PIRSF" id="PIRSF002811">
    <property type="entry name" value="DnaG"/>
    <property type="match status" value="1"/>
</dbReference>
<evidence type="ECO:0000259" key="15">
    <source>
        <dbReference type="PROSITE" id="PS50880"/>
    </source>
</evidence>
<dbReference type="STRING" id="1182568.SU48_12870"/>
<evidence type="ECO:0000256" key="10">
    <source>
        <dbReference type="ARBA" id="ARBA00023125"/>
    </source>
</evidence>
<dbReference type="InterPro" id="IPR006171">
    <property type="entry name" value="TOPRIM_dom"/>
</dbReference>
<evidence type="ECO:0000256" key="6">
    <source>
        <dbReference type="ARBA" id="ARBA00022723"/>
    </source>
</evidence>
<dbReference type="SUPFAM" id="SSF56731">
    <property type="entry name" value="DNA primase core"/>
    <property type="match status" value="1"/>
</dbReference>
<dbReference type="EMBL" id="CP011387">
    <property type="protein sequence ID" value="ANE44508.1"/>
    <property type="molecule type" value="Genomic_DNA"/>
</dbReference>
<dbReference type="OrthoDB" id="9803773at2"/>
<evidence type="ECO:0000256" key="11">
    <source>
        <dbReference type="ARBA" id="ARBA00023163"/>
    </source>
</evidence>
<dbReference type="NCBIfam" id="TIGR01391">
    <property type="entry name" value="dnaG"/>
    <property type="match status" value="1"/>
</dbReference>
<feature type="zinc finger region" description="CHC2-type" evidence="12 14">
    <location>
        <begin position="35"/>
        <end position="59"/>
    </location>
</feature>
<evidence type="ECO:0000256" key="1">
    <source>
        <dbReference type="ARBA" id="ARBA00022478"/>
    </source>
</evidence>
<keyword evidence="17" id="KW-1185">Reference proteome</keyword>
<evidence type="ECO:0000256" key="13">
    <source>
        <dbReference type="PIRNR" id="PIRNR002811"/>
    </source>
</evidence>
<dbReference type="InterPro" id="IPR034151">
    <property type="entry name" value="TOPRIM_DnaG_bac"/>
</dbReference>
<comment type="domain">
    <text evidence="12">Contains an N-terminal zinc-binding domain, a central core domain that contains the primase activity, and a C-terminal DnaB-binding domain.</text>
</comment>
<evidence type="ECO:0000256" key="4">
    <source>
        <dbReference type="ARBA" id="ARBA00022695"/>
    </source>
</evidence>
<reference evidence="16 17" key="1">
    <citation type="submission" date="2015-01" db="EMBL/GenBank/DDBJ databases">
        <title>Deinococcus puniceus/DY1/ whole genome sequencing.</title>
        <authorList>
            <person name="Kim M.K."/>
            <person name="Srinivasan S."/>
            <person name="Lee J.-J."/>
        </authorList>
    </citation>
    <scope>NUCLEOTIDE SEQUENCE [LARGE SCALE GENOMIC DNA]</scope>
    <source>
        <strain evidence="16 17">DY1</strain>
    </source>
</reference>
<dbReference type="Pfam" id="PF13155">
    <property type="entry name" value="Toprim_2"/>
    <property type="match status" value="1"/>
</dbReference>
<evidence type="ECO:0000256" key="7">
    <source>
        <dbReference type="ARBA" id="ARBA00022771"/>
    </source>
</evidence>
<evidence type="ECO:0000256" key="8">
    <source>
        <dbReference type="ARBA" id="ARBA00022833"/>
    </source>
</evidence>
<evidence type="ECO:0000256" key="2">
    <source>
        <dbReference type="ARBA" id="ARBA00022515"/>
    </source>
</evidence>
<dbReference type="Gene3D" id="3.90.980.10">
    <property type="entry name" value="DNA primase, catalytic core, N-terminal domain"/>
    <property type="match status" value="1"/>
</dbReference>